<evidence type="ECO:0000256" key="4">
    <source>
        <dbReference type="ARBA" id="ARBA00022723"/>
    </source>
</evidence>
<dbReference type="SUPFAM" id="SSF54862">
    <property type="entry name" value="4Fe-4S ferredoxins"/>
    <property type="match status" value="1"/>
</dbReference>
<dbReference type="InterPro" id="IPR029061">
    <property type="entry name" value="THDP-binding"/>
</dbReference>
<dbReference type="PANTHER" id="PTHR32154:SF0">
    <property type="entry name" value="PYRUVATE-FLAVODOXIN OXIDOREDUCTASE-RELATED"/>
    <property type="match status" value="1"/>
</dbReference>
<reference evidence="14 15" key="2">
    <citation type="journal article" date="2014" name="Genome Announc.">
        <title>Complete Genome Sequence of the Subsurface, Mesophilic Sulfate-Reducing Bacterium Desulfovibrio aespoeensis Aspo-2.</title>
        <authorList>
            <person name="Pedersen K."/>
            <person name="Bengtsson A."/>
            <person name="Edlund J."/>
            <person name="Rabe L."/>
            <person name="Hazen T."/>
            <person name="Chakraborty R."/>
            <person name="Goodwin L."/>
            <person name="Shapiro N."/>
        </authorList>
    </citation>
    <scope>NUCLEOTIDE SEQUENCE [LARGE SCALE GENOMIC DNA]</scope>
    <source>
        <strain evidence="15">ATCC 700646 / DSM 10631 / Aspo-2</strain>
    </source>
</reference>
<keyword evidence="7 12" id="KW-0408">Iron</keyword>
<dbReference type="InterPro" id="IPR009014">
    <property type="entry name" value="Transketo_C/PFOR_II"/>
</dbReference>
<dbReference type="InterPro" id="IPR055168">
    <property type="entry name" value="Pyruv_OxRed_insertion"/>
</dbReference>
<comment type="similarity">
    <text evidence="1 9">Belongs to the pyruvate:ferredoxin/flavodoxin oxidoreductase family.</text>
</comment>
<feature type="binding site" evidence="10">
    <location>
        <position position="812"/>
    </location>
    <ligand>
        <name>thiamine diphosphate</name>
        <dbReference type="ChEBI" id="CHEBI:58937"/>
    </ligand>
</feature>
<dbReference type="SUPFAM" id="SSF52518">
    <property type="entry name" value="Thiamin diphosphate-binding fold (THDP-binding)"/>
    <property type="match status" value="2"/>
</dbReference>
<feature type="binding site" evidence="12">
    <location>
        <position position="744"/>
    </location>
    <ligand>
        <name>[4Fe-4S] cluster</name>
        <dbReference type="ChEBI" id="CHEBI:49883"/>
        <label>2</label>
    </ligand>
</feature>
<keyword evidence="2 9" id="KW-0813">Transport</keyword>
<dbReference type="Pfam" id="PF01855">
    <property type="entry name" value="POR_N"/>
    <property type="match status" value="1"/>
</dbReference>
<dbReference type="Proteomes" id="UP000002191">
    <property type="component" value="Chromosome"/>
</dbReference>
<evidence type="ECO:0000256" key="1">
    <source>
        <dbReference type="ARBA" id="ARBA00009032"/>
    </source>
</evidence>
<feature type="binding site" evidence="12">
    <location>
        <position position="747"/>
    </location>
    <ligand>
        <name>[4Fe-4S] cluster</name>
        <dbReference type="ChEBI" id="CHEBI:49883"/>
        <label>2</label>
    </ligand>
</feature>
<feature type="binding site" evidence="12">
    <location>
        <position position="751"/>
    </location>
    <ligand>
        <name>[4Fe-4S] cluster</name>
        <dbReference type="ChEBI" id="CHEBI:49883"/>
        <label>1</label>
    </ligand>
</feature>
<dbReference type="InterPro" id="IPR033412">
    <property type="entry name" value="PFOR_II"/>
</dbReference>
<protein>
    <recommendedName>
        <fullName evidence="9">Pyruvate:ferredoxin oxidoreductase</fullName>
        <ecNumber evidence="9">1.2.7.1</ecNumber>
    </recommendedName>
    <alternativeName>
        <fullName evidence="9">Pyruvate synthase</fullName>
    </alternativeName>
</protein>
<accession>E6VVF4</accession>
<name>E6VVF4_PSEA9</name>
<evidence type="ECO:0000256" key="10">
    <source>
        <dbReference type="PIRSR" id="PIRSR000159-1"/>
    </source>
</evidence>
<feature type="binding site" evidence="12">
    <location>
        <position position="810"/>
    </location>
    <ligand>
        <name>[4Fe-4S] cluster</name>
        <dbReference type="ChEBI" id="CHEBI:49883"/>
        <label>3</label>
    </ligand>
</feature>
<dbReference type="eggNOG" id="COG1014">
    <property type="taxonomic scope" value="Bacteria"/>
</dbReference>
<evidence type="ECO:0000256" key="2">
    <source>
        <dbReference type="ARBA" id="ARBA00022448"/>
    </source>
</evidence>
<keyword evidence="8 12" id="KW-0411">Iron-sulfur</keyword>
<keyword evidence="15" id="KW-1185">Reference proteome</keyword>
<sequence length="1168" mass="126864">MPKKMKTMDGNTAAAHVAYAMTETAAIYPITPSTPMGEIADEWAAQGRKNIFDQKVQIRQMQSEAGAAGAVHGSLAGGALTCTFTASQGLLLMIPNMYKISGELLPGVFHVSARAVAAHALSIFGDHQDVMACRQTGFAMLFSNSVQEVMDLALVAHVAAVEASLPVMSVFDGFRTSHEIQKIEVIDYEDMKPLLNQDKLAAFRARSMNPEHPNIRGTAQNPDIYFQGREAANAYHDAIPAIVEATMKKVGKLTGRKYKLFDYVGHPKADRIIIAMGSGCEAIEEVVNSLNAGGRKVGLVKVRLFRPFSVRHMLAVIPKTVKKIAVLDRTKEPGALGDPLYLDICAAYAGRKEAPKIVGGRYGLGSKELTPAMVKAVFDSLSKPRHGFTVGITDDVTNTSLPVAEVIDTTPAGTVQCKFWGLGADGTVGANKQAIKIIGDNTKLYAQGYFAYDSKKSGGITISHLRFGKKPIQSTYLITDADYIACHNPSYVNVYDILEGIKDGGTFVLNCPWTAKEMDDHLPVAMRRTIAQKGLKFYTVDAVKIAQKVGLGGRINMIMQTAFFKLADVIPFAKAVALLKDGIKKEYGKKGDKIVNMNYAAVDSAVDAIVEIPVPASWKKLKDDAPARRDEPEYVTSVMRPVLGQKGDTVPVSAFSHDGTMPSATSRFEKRGVAISVPEWLKDNCIQCNQCAFVCPHSAIRAVLADPAELKKAPKTFEVLDAVGKDVKGQKFRIQINTLDCMGCGNCADVCPAKEKALVMQPIVSQTPVQTPNFDFSQTIAYKDAFGRDTVKGSQFRQSLMEFSGACAGCGETPYVKVITQLFGERMVIANATGCSSIWGASAPTTPYCVNRDGYGPAWGNSLFEDAAEFGFGIEMAIDQRRSHLIELAKQAAESETGAVKTALNQWLEGRDDPDQSREAGDALKKALKGARKQLLKEIASMADLFTKKSVWVFGGDGWAYDIGYGGLDHVIASGKDINILVMDTEVYSNTGGQSSKATPLGSIAKFAASGKTTGKKDLGRMAMTYGYVYVASVAMGANKQQFLKAVKEAEAYKGPSLIIAYAPCINQGIKKGMGKTQFEQKLAVDSGYWPLYRFNPLLADEGKNPFLLESKAPDGTLQEFLSGENRYAMLERFYPEFSKQFRAEIEKDYSRRYEALKLMADGGCEEK</sequence>
<evidence type="ECO:0000256" key="3">
    <source>
        <dbReference type="ARBA" id="ARBA00022485"/>
    </source>
</evidence>
<dbReference type="HOGENOM" id="CLU_002569_0_0_7"/>
<evidence type="ECO:0000256" key="11">
    <source>
        <dbReference type="PIRSR" id="PIRSR000159-2"/>
    </source>
</evidence>
<feature type="site" description="Important for catalytic activity" evidence="11">
    <location>
        <position position="114"/>
    </location>
</feature>
<keyword evidence="4 12" id="KW-0479">Metal-binding</keyword>
<dbReference type="GO" id="GO:0030976">
    <property type="term" value="F:thiamine pyrophosphate binding"/>
    <property type="evidence" value="ECO:0007669"/>
    <property type="project" value="InterPro"/>
</dbReference>
<feature type="site" description="Important for catalytic activity" evidence="11">
    <location>
        <position position="990"/>
    </location>
</feature>
<dbReference type="RefSeq" id="WP_013514328.1">
    <property type="nucleotide sequence ID" value="NC_014844.1"/>
</dbReference>
<dbReference type="Pfam" id="PF02775">
    <property type="entry name" value="TPP_enzyme_C"/>
    <property type="match status" value="1"/>
</dbReference>
<dbReference type="CDD" id="cd07034">
    <property type="entry name" value="TPP_PYR_PFOR_IOR-alpha_like"/>
    <property type="match status" value="1"/>
</dbReference>
<feature type="binding site" evidence="12">
    <location>
        <position position="685"/>
    </location>
    <ligand>
        <name>[4Fe-4S] cluster</name>
        <dbReference type="ChEBI" id="CHEBI:49883"/>
        <label>1</label>
    </ligand>
</feature>
<dbReference type="GO" id="GO:0005506">
    <property type="term" value="F:iron ion binding"/>
    <property type="evidence" value="ECO:0007669"/>
    <property type="project" value="InterPro"/>
</dbReference>
<feature type="binding site" evidence="12">
    <location>
        <position position="695"/>
    </location>
    <ligand>
        <name>[4Fe-4S] cluster</name>
        <dbReference type="ChEBI" id="CHEBI:49883"/>
        <label>2</label>
    </ligand>
</feature>
<feature type="binding site" evidence="12">
    <location>
        <position position="1065"/>
    </location>
    <ligand>
        <name>[4Fe-4S] cluster</name>
        <dbReference type="ChEBI" id="CHEBI:49883"/>
        <label>3</label>
    </ligand>
</feature>
<dbReference type="Pfam" id="PF17147">
    <property type="entry name" value="PFOR_II"/>
    <property type="match status" value="1"/>
</dbReference>
<dbReference type="SMART" id="SM00890">
    <property type="entry name" value="EKR"/>
    <property type="match status" value="1"/>
</dbReference>
<feature type="binding site" evidence="10">
    <location>
        <position position="835"/>
    </location>
    <ligand>
        <name>thiamine diphosphate</name>
        <dbReference type="ChEBI" id="CHEBI:58937"/>
    </ligand>
</feature>
<comment type="cofactor">
    <cofactor evidence="12">
        <name>[4Fe-4S] cluster</name>
        <dbReference type="ChEBI" id="CHEBI:49883"/>
    </cofactor>
    <text evidence="12">Binds 3 [4Fe-4S] clusters per subunit.</text>
</comment>
<evidence type="ECO:0000256" key="6">
    <source>
        <dbReference type="ARBA" id="ARBA00023002"/>
    </source>
</evidence>
<dbReference type="eggNOG" id="COG1013">
    <property type="taxonomic scope" value="Bacteria"/>
</dbReference>
<gene>
    <name evidence="14" type="ordered locus">Daes_1384</name>
</gene>
<dbReference type="FunFam" id="3.40.50.970:FF:000012">
    <property type="entry name" value="Pyruvate:ferredoxin (Flavodoxin) oxidoreductase"/>
    <property type="match status" value="1"/>
</dbReference>
<dbReference type="Pfam" id="PF22338">
    <property type="entry name" value="Pyruv_OxRed_insertion"/>
    <property type="match status" value="1"/>
</dbReference>
<dbReference type="GO" id="GO:0006979">
    <property type="term" value="P:response to oxidative stress"/>
    <property type="evidence" value="ECO:0007669"/>
    <property type="project" value="TreeGrafter"/>
</dbReference>
<dbReference type="Gene3D" id="3.40.50.920">
    <property type="match status" value="1"/>
</dbReference>
<dbReference type="Pfam" id="PF10371">
    <property type="entry name" value="EKR"/>
    <property type="match status" value="1"/>
</dbReference>
<feature type="binding site" evidence="12">
    <location>
        <position position="807"/>
    </location>
    <ligand>
        <name>[4Fe-4S] cluster</name>
        <dbReference type="ChEBI" id="CHEBI:49883"/>
        <label>3</label>
    </ligand>
</feature>
<dbReference type="Pfam" id="PF01558">
    <property type="entry name" value="POR"/>
    <property type="match status" value="1"/>
</dbReference>
<dbReference type="Pfam" id="PF12838">
    <property type="entry name" value="Fer4_7"/>
    <property type="match status" value="1"/>
</dbReference>
<feature type="binding site" evidence="12">
    <location>
        <position position="688"/>
    </location>
    <ligand>
        <name>[4Fe-4S] cluster</name>
        <dbReference type="ChEBI" id="CHEBI:49883"/>
        <label>1</label>
    </ligand>
</feature>
<dbReference type="InterPro" id="IPR002880">
    <property type="entry name" value="Pyrv_Fd/Flavodoxin_OxRdtase_N"/>
</dbReference>
<feature type="binding site" evidence="12">
    <location>
        <position position="691"/>
    </location>
    <ligand>
        <name>[4Fe-4S] cluster</name>
        <dbReference type="ChEBI" id="CHEBI:49883"/>
        <label>1</label>
    </ligand>
</feature>
<dbReference type="GO" id="GO:0051539">
    <property type="term" value="F:4 iron, 4 sulfur cluster binding"/>
    <property type="evidence" value="ECO:0007669"/>
    <property type="project" value="UniProtKB-KW"/>
</dbReference>
<feature type="site" description="Important for catalytic activity" evidence="11">
    <location>
        <position position="31"/>
    </location>
</feature>
<dbReference type="Gene3D" id="3.40.50.970">
    <property type="match status" value="2"/>
</dbReference>
<dbReference type="Gene3D" id="3.30.70.20">
    <property type="match status" value="1"/>
</dbReference>
<organism evidence="14 15">
    <name type="scientific">Pseudodesulfovibrio aespoeensis (strain ATCC 700646 / DSM 10631 / Aspo-2)</name>
    <name type="common">Desulfovibrio aespoeensis</name>
    <dbReference type="NCBI Taxonomy" id="643562"/>
    <lineage>
        <taxon>Bacteria</taxon>
        <taxon>Pseudomonadati</taxon>
        <taxon>Thermodesulfobacteriota</taxon>
        <taxon>Desulfovibrionia</taxon>
        <taxon>Desulfovibrionales</taxon>
        <taxon>Desulfovibrionaceae</taxon>
    </lineage>
</organism>
<keyword evidence="3 12" id="KW-0004">4Fe-4S</keyword>
<dbReference type="OrthoDB" id="9794954at2"/>
<dbReference type="Gene3D" id="3.40.920.10">
    <property type="entry name" value="Pyruvate-ferredoxin oxidoreductase, PFOR, domain III"/>
    <property type="match status" value="1"/>
</dbReference>
<comment type="catalytic activity">
    <reaction evidence="9">
        <text>2 oxidized [2Fe-2S]-[ferredoxin] + pyruvate + CoA = 2 reduced [2Fe-2S]-[ferredoxin] + acetyl-CoA + CO2 + H(+)</text>
        <dbReference type="Rhea" id="RHEA:12765"/>
        <dbReference type="Rhea" id="RHEA-COMP:10000"/>
        <dbReference type="Rhea" id="RHEA-COMP:10001"/>
        <dbReference type="ChEBI" id="CHEBI:15361"/>
        <dbReference type="ChEBI" id="CHEBI:15378"/>
        <dbReference type="ChEBI" id="CHEBI:16526"/>
        <dbReference type="ChEBI" id="CHEBI:33737"/>
        <dbReference type="ChEBI" id="CHEBI:33738"/>
        <dbReference type="ChEBI" id="CHEBI:57287"/>
        <dbReference type="ChEBI" id="CHEBI:57288"/>
        <dbReference type="EC" id="1.2.7.1"/>
    </reaction>
</comment>
<dbReference type="FunFam" id="3.30.70.20:FF:000022">
    <property type="entry name" value="Pyruvate:ferredoxin (Flavodoxin) oxidoreductase"/>
    <property type="match status" value="1"/>
</dbReference>
<dbReference type="SUPFAM" id="SSF52922">
    <property type="entry name" value="TK C-terminal domain-like"/>
    <property type="match status" value="1"/>
</dbReference>
<dbReference type="NCBIfam" id="TIGR02176">
    <property type="entry name" value="pyruv_ox_red"/>
    <property type="match status" value="1"/>
</dbReference>
<dbReference type="CDD" id="cd03377">
    <property type="entry name" value="TPP_PFOR_PNO"/>
    <property type="match status" value="1"/>
</dbReference>
<keyword evidence="5 9" id="KW-0249">Electron transport</keyword>
<feature type="domain" description="4Fe-4S ferredoxin-type" evidence="13">
    <location>
        <begin position="676"/>
        <end position="705"/>
    </location>
</feature>
<feature type="binding site" evidence="10">
    <location>
        <begin position="985"/>
        <end position="990"/>
    </location>
    <ligand>
        <name>thiamine diphosphate</name>
        <dbReference type="ChEBI" id="CHEBI:58937"/>
    </ligand>
</feature>
<feature type="site" description="Important for catalytic activity" evidence="11">
    <location>
        <position position="64"/>
    </location>
</feature>
<reference evidence="15" key="1">
    <citation type="submission" date="2010-12" db="EMBL/GenBank/DDBJ databases">
        <title>Complete sequence of Desulfovibrio aespoeensis Aspo-2.</title>
        <authorList>
            <consortium name="US DOE Joint Genome Institute"/>
            <person name="Lucas S."/>
            <person name="Copeland A."/>
            <person name="Lapidus A."/>
            <person name="Cheng J.-F."/>
            <person name="Goodwin L."/>
            <person name="Pitluck S."/>
            <person name="Chertkov O."/>
            <person name="Misra M."/>
            <person name="Detter J.C."/>
            <person name="Han C."/>
            <person name="Tapia R."/>
            <person name="Land M."/>
            <person name="Hauser L."/>
            <person name="Kyrpides N."/>
            <person name="Ivanova N."/>
            <person name="Ovchinnikova G."/>
            <person name="Pedersen K."/>
            <person name="Jagevall S."/>
            <person name="Hazen T."/>
            <person name="Woyke T."/>
        </authorList>
    </citation>
    <scope>NUCLEOTIDE SEQUENCE [LARGE SCALE GENOMIC DNA]</scope>
    <source>
        <strain evidence="15">ATCC 700646 / DSM 10631 / Aspo-2</strain>
    </source>
</reference>
<dbReference type="GO" id="GO:0022900">
    <property type="term" value="P:electron transport chain"/>
    <property type="evidence" value="ECO:0007669"/>
    <property type="project" value="InterPro"/>
</dbReference>
<dbReference type="EC" id="1.2.7.1" evidence="9"/>
<feature type="binding site" evidence="10">
    <location>
        <begin position="956"/>
        <end position="959"/>
    </location>
    <ligand>
        <name>thiamine diphosphate</name>
        <dbReference type="ChEBI" id="CHEBI:58937"/>
    </ligand>
</feature>
<dbReference type="FunFam" id="3.40.920.10:FF:000001">
    <property type="entry name" value="Pyruvate:ferredoxin (Flavodoxin) oxidoreductase"/>
    <property type="match status" value="1"/>
</dbReference>
<feature type="binding site" evidence="10">
    <location>
        <position position="64"/>
    </location>
    <ligand>
        <name>thiamine diphosphate</name>
        <dbReference type="ChEBI" id="CHEBI:58937"/>
    </ligand>
</feature>
<proteinExistence type="inferred from homology"/>
<dbReference type="SUPFAM" id="SSF53323">
    <property type="entry name" value="Pyruvate-ferredoxin oxidoreductase, PFOR, domain III"/>
    <property type="match status" value="1"/>
</dbReference>
<dbReference type="InterPro" id="IPR011766">
    <property type="entry name" value="TPP_enzyme_TPP-bd"/>
</dbReference>
<dbReference type="EMBL" id="CP002431">
    <property type="protein sequence ID" value="ADU62398.1"/>
    <property type="molecule type" value="Genomic_DNA"/>
</dbReference>
<evidence type="ECO:0000256" key="5">
    <source>
        <dbReference type="ARBA" id="ARBA00022982"/>
    </source>
</evidence>
<dbReference type="PANTHER" id="PTHR32154">
    <property type="entry name" value="PYRUVATE-FLAVODOXIN OXIDOREDUCTASE-RELATED"/>
    <property type="match status" value="1"/>
</dbReference>
<dbReference type="InterPro" id="IPR002869">
    <property type="entry name" value="Pyrv_flavodox_OxRed_cen"/>
</dbReference>
<dbReference type="PIRSF" id="PIRSF000159">
    <property type="entry name" value="NifJ"/>
    <property type="match status" value="1"/>
</dbReference>
<evidence type="ECO:0000256" key="9">
    <source>
        <dbReference type="PIRNR" id="PIRNR000159"/>
    </source>
</evidence>
<dbReference type="InterPro" id="IPR011895">
    <property type="entry name" value="Pyrv_flavodox_OxRed"/>
</dbReference>
<feature type="binding site" evidence="12">
    <location>
        <position position="835"/>
    </location>
    <ligand>
        <name>[4Fe-4S] cluster</name>
        <dbReference type="ChEBI" id="CHEBI:49883"/>
        <label>3</label>
    </ligand>
</feature>
<evidence type="ECO:0000256" key="7">
    <source>
        <dbReference type="ARBA" id="ARBA00023004"/>
    </source>
</evidence>
<dbReference type="InterPro" id="IPR017896">
    <property type="entry name" value="4Fe4S_Fe-S-bd"/>
</dbReference>
<dbReference type="FunFam" id="3.40.50.970:FF:000041">
    <property type="entry name" value="Pyruvate:ferredoxin (Flavodoxin) oxidoreductase"/>
    <property type="match status" value="1"/>
</dbReference>
<feature type="domain" description="4Fe-4S ferredoxin-type" evidence="13">
    <location>
        <begin position="732"/>
        <end position="763"/>
    </location>
</feature>
<feature type="binding site" evidence="12">
    <location>
        <position position="741"/>
    </location>
    <ligand>
        <name>[4Fe-4S] cluster</name>
        <dbReference type="ChEBI" id="CHEBI:49883"/>
        <label>2</label>
    </ligand>
</feature>
<dbReference type="GO" id="GO:0019164">
    <property type="term" value="F:pyruvate synthase activity"/>
    <property type="evidence" value="ECO:0007669"/>
    <property type="project" value="UniProtKB-EC"/>
</dbReference>
<evidence type="ECO:0000256" key="12">
    <source>
        <dbReference type="PIRSR" id="PIRSR000159-50"/>
    </source>
</evidence>
<dbReference type="FunFam" id="3.40.50.920:FF:000007">
    <property type="entry name" value="Pyruvate:ferredoxin (Flavodoxin) oxidoreductase"/>
    <property type="match status" value="1"/>
</dbReference>
<dbReference type="KEGG" id="das:Daes_1384"/>
<dbReference type="InterPro" id="IPR050722">
    <property type="entry name" value="Pyruvate:ferred/Flavod_OxRd"/>
</dbReference>
<feature type="binding site" evidence="10">
    <location>
        <position position="31"/>
    </location>
    <ligand>
        <name>pyruvate</name>
        <dbReference type="ChEBI" id="CHEBI:15361"/>
    </ligand>
</feature>
<keyword evidence="6 9" id="KW-0560">Oxidoreductase</keyword>
<dbReference type="InterPro" id="IPR017900">
    <property type="entry name" value="4Fe4S_Fe_S_CS"/>
</dbReference>
<dbReference type="PROSITE" id="PS00198">
    <property type="entry name" value="4FE4S_FER_1"/>
    <property type="match status" value="1"/>
</dbReference>
<feature type="binding site" evidence="10">
    <location>
        <position position="114"/>
    </location>
    <ligand>
        <name>pyruvate</name>
        <dbReference type="ChEBI" id="CHEBI:15361"/>
    </ligand>
</feature>
<dbReference type="InterPro" id="IPR037112">
    <property type="entry name" value="Pyrv-flavodox_OxR_EKR_sf"/>
</dbReference>
<dbReference type="InterPro" id="IPR019456">
    <property type="entry name" value="Pyrv-flavodox_OxRtase_EKR"/>
</dbReference>
<evidence type="ECO:0000313" key="14">
    <source>
        <dbReference type="EMBL" id="ADU62398.1"/>
    </source>
</evidence>
<evidence type="ECO:0000259" key="13">
    <source>
        <dbReference type="PROSITE" id="PS51379"/>
    </source>
</evidence>
<dbReference type="InterPro" id="IPR019752">
    <property type="entry name" value="Pyrv/ketoisovalerate_OxRed_cat"/>
</dbReference>
<keyword evidence="14" id="KW-0670">Pyruvate</keyword>
<dbReference type="Gene3D" id="4.10.780.10">
    <property type="entry name" value="Pyruvate-flavodoxin oxidoreductase, EKR domain"/>
    <property type="match status" value="1"/>
</dbReference>
<dbReference type="eggNOG" id="COG0674">
    <property type="taxonomic scope" value="Bacteria"/>
</dbReference>
<dbReference type="PROSITE" id="PS51379">
    <property type="entry name" value="4FE4S_FER_2"/>
    <property type="match status" value="2"/>
</dbReference>
<dbReference type="AlphaFoldDB" id="E6VVF4"/>
<dbReference type="STRING" id="643562.Daes_1384"/>
<evidence type="ECO:0000313" key="15">
    <source>
        <dbReference type="Proteomes" id="UP000002191"/>
    </source>
</evidence>
<evidence type="ECO:0000256" key="8">
    <source>
        <dbReference type="ARBA" id="ARBA00023014"/>
    </source>
</evidence>